<dbReference type="Proteomes" id="UP000253727">
    <property type="component" value="Unassembled WGS sequence"/>
</dbReference>
<name>A0A369Q9N4_9SPHN</name>
<dbReference type="SUPFAM" id="SSF55961">
    <property type="entry name" value="Bet v1-like"/>
    <property type="match status" value="1"/>
</dbReference>
<dbReference type="AlphaFoldDB" id="A0A369Q9N4"/>
<protein>
    <submittedName>
        <fullName evidence="3">Uncharacterized protein</fullName>
    </submittedName>
</protein>
<feature type="signal peptide" evidence="2">
    <location>
        <begin position="1"/>
        <end position="24"/>
    </location>
</feature>
<evidence type="ECO:0000256" key="2">
    <source>
        <dbReference type="SAM" id="SignalP"/>
    </source>
</evidence>
<organism evidence="3 4">
    <name type="scientific">Alteripontixanthobacter maritimus</name>
    <dbReference type="NCBI Taxonomy" id="2161824"/>
    <lineage>
        <taxon>Bacteria</taxon>
        <taxon>Pseudomonadati</taxon>
        <taxon>Pseudomonadota</taxon>
        <taxon>Alphaproteobacteria</taxon>
        <taxon>Sphingomonadales</taxon>
        <taxon>Erythrobacteraceae</taxon>
        <taxon>Alteripontixanthobacter</taxon>
    </lineage>
</organism>
<keyword evidence="4" id="KW-1185">Reference proteome</keyword>
<proteinExistence type="predicted"/>
<sequence length="245" mass="25870">MTRIFAAALIAMSLLAATAEPAQAKVMIQDERGFVTRAGLVVDATPYEAWQMLVQPEDWWSDTHTWSGKAANLYLSAQAGGCFCELLDEQAGVPEGIQRGSSRHMTVVQADPPRVLRMRGGLGPLQSEPVDGVLTITLKEVPGGTRILFEYVVGGYFRFDVATISKAVDMVMNEQLARLGMKLGVVTPEPSGAGEGSAANDDSDEKSKARSAGENGAATNGKPGPAIDTTSPNDVGSLIDAMADD</sequence>
<evidence type="ECO:0000256" key="1">
    <source>
        <dbReference type="SAM" id="MobiDB-lite"/>
    </source>
</evidence>
<evidence type="ECO:0000313" key="3">
    <source>
        <dbReference type="EMBL" id="RDC60265.1"/>
    </source>
</evidence>
<dbReference type="RefSeq" id="WP_181815709.1">
    <property type="nucleotide sequence ID" value="NZ_QBKA01000002.1"/>
</dbReference>
<accession>A0A369Q9N4</accession>
<dbReference type="Gene3D" id="3.30.530.20">
    <property type="match status" value="1"/>
</dbReference>
<keyword evidence="2" id="KW-0732">Signal</keyword>
<gene>
    <name evidence="3" type="ORF">HME9302_01466</name>
</gene>
<dbReference type="EMBL" id="QBKA01000002">
    <property type="protein sequence ID" value="RDC60265.1"/>
    <property type="molecule type" value="Genomic_DNA"/>
</dbReference>
<feature type="chain" id="PRO_5016728013" evidence="2">
    <location>
        <begin position="25"/>
        <end position="245"/>
    </location>
</feature>
<feature type="region of interest" description="Disordered" evidence="1">
    <location>
        <begin position="188"/>
        <end position="245"/>
    </location>
</feature>
<evidence type="ECO:0000313" key="4">
    <source>
        <dbReference type="Proteomes" id="UP000253727"/>
    </source>
</evidence>
<reference evidence="3 4" key="1">
    <citation type="submission" date="2018-04" db="EMBL/GenBank/DDBJ databases">
        <title>Altererythrobacter sp. HME9302 genome sequencing and assembly.</title>
        <authorList>
            <person name="Kang H."/>
            <person name="Kim H."/>
            <person name="Joh K."/>
        </authorList>
    </citation>
    <scope>NUCLEOTIDE SEQUENCE [LARGE SCALE GENOMIC DNA]</scope>
    <source>
        <strain evidence="3 4">HME9302</strain>
    </source>
</reference>
<dbReference type="InterPro" id="IPR023393">
    <property type="entry name" value="START-like_dom_sf"/>
</dbReference>
<comment type="caution">
    <text evidence="3">The sequence shown here is derived from an EMBL/GenBank/DDBJ whole genome shotgun (WGS) entry which is preliminary data.</text>
</comment>